<dbReference type="AlphaFoldDB" id="A0A139A693"/>
<dbReference type="Proteomes" id="UP000070544">
    <property type="component" value="Unassembled WGS sequence"/>
</dbReference>
<keyword evidence="2" id="KW-1185">Reference proteome</keyword>
<dbReference type="EMBL" id="KQ965789">
    <property type="protein sequence ID" value="KXS12340.1"/>
    <property type="molecule type" value="Genomic_DNA"/>
</dbReference>
<sequence length="179" mass="20235">MLRYQIRSKKWRRLDMPSKNLQSHIGYTENSSKAIEAEVTAAVSRHMIDTVPDCSETLVFDAIPGLPGTERWTFDIMRPDGTTLTDFDGVVIPTDHNGKALGLVAIVEAKHSLRLSHIRTKVSAWREFEKILVKMRKRKLRAKDFSTNDAGFFMATLEPNTKSSTLLAGRTFQSSLLVR</sequence>
<accession>A0A139A693</accession>
<name>A0A139A693_GONPJ</name>
<organism evidence="1 2">
    <name type="scientific">Gonapodya prolifera (strain JEL478)</name>
    <name type="common">Monoblepharis prolifera</name>
    <dbReference type="NCBI Taxonomy" id="1344416"/>
    <lineage>
        <taxon>Eukaryota</taxon>
        <taxon>Fungi</taxon>
        <taxon>Fungi incertae sedis</taxon>
        <taxon>Chytridiomycota</taxon>
        <taxon>Chytridiomycota incertae sedis</taxon>
        <taxon>Monoblepharidomycetes</taxon>
        <taxon>Monoblepharidales</taxon>
        <taxon>Gonapodyaceae</taxon>
        <taxon>Gonapodya</taxon>
    </lineage>
</organism>
<gene>
    <name evidence="1" type="ORF">M427DRAFT_399091</name>
</gene>
<evidence type="ECO:0000313" key="2">
    <source>
        <dbReference type="Proteomes" id="UP000070544"/>
    </source>
</evidence>
<reference evidence="1 2" key="1">
    <citation type="journal article" date="2015" name="Genome Biol. Evol.">
        <title>Phylogenomic analyses indicate that early fungi evolved digesting cell walls of algal ancestors of land plants.</title>
        <authorList>
            <person name="Chang Y."/>
            <person name="Wang S."/>
            <person name="Sekimoto S."/>
            <person name="Aerts A.L."/>
            <person name="Choi C."/>
            <person name="Clum A."/>
            <person name="LaButti K.M."/>
            <person name="Lindquist E.A."/>
            <person name="Yee Ngan C."/>
            <person name="Ohm R.A."/>
            <person name="Salamov A.A."/>
            <person name="Grigoriev I.V."/>
            <person name="Spatafora J.W."/>
            <person name="Berbee M.L."/>
        </authorList>
    </citation>
    <scope>NUCLEOTIDE SEQUENCE [LARGE SCALE GENOMIC DNA]</scope>
    <source>
        <strain evidence="1 2">JEL478</strain>
    </source>
</reference>
<proteinExistence type="predicted"/>
<protein>
    <submittedName>
        <fullName evidence="1">Uncharacterized protein</fullName>
    </submittedName>
</protein>
<evidence type="ECO:0000313" key="1">
    <source>
        <dbReference type="EMBL" id="KXS12340.1"/>
    </source>
</evidence>